<organism evidence="3 4">
    <name type="scientific">Syncephalis pseudoplumigaleata</name>
    <dbReference type="NCBI Taxonomy" id="1712513"/>
    <lineage>
        <taxon>Eukaryota</taxon>
        <taxon>Fungi</taxon>
        <taxon>Fungi incertae sedis</taxon>
        <taxon>Zoopagomycota</taxon>
        <taxon>Zoopagomycotina</taxon>
        <taxon>Zoopagomycetes</taxon>
        <taxon>Zoopagales</taxon>
        <taxon>Piptocephalidaceae</taxon>
        <taxon>Syncephalis</taxon>
    </lineage>
</organism>
<gene>
    <name evidence="3" type="ORF">SYNPS1DRAFT_30247</name>
</gene>
<evidence type="ECO:0000313" key="3">
    <source>
        <dbReference type="EMBL" id="RKP23983.1"/>
    </source>
</evidence>
<dbReference type="AlphaFoldDB" id="A0A4P9YV98"/>
<feature type="region of interest" description="Disordered" evidence="1">
    <location>
        <begin position="18"/>
        <end position="42"/>
    </location>
</feature>
<feature type="domain" description="LYR motif-containing protein Cup1-like N-terminal" evidence="2">
    <location>
        <begin position="96"/>
        <end position="181"/>
    </location>
</feature>
<evidence type="ECO:0000313" key="4">
    <source>
        <dbReference type="Proteomes" id="UP000278143"/>
    </source>
</evidence>
<dbReference type="EMBL" id="KZ990528">
    <property type="protein sequence ID" value="RKP23983.1"/>
    <property type="molecule type" value="Genomic_DNA"/>
</dbReference>
<proteinExistence type="predicted"/>
<feature type="compositionally biased region" description="Basic residues" evidence="1">
    <location>
        <begin position="374"/>
        <end position="387"/>
    </location>
</feature>
<sequence length="387" mass="44749">MLRPAILGRTIVRRYAHSSAGVPGTQPSTYRAPTPPPDYDLTADHRLWRKRRRVVETASAQAARAQCKMKSISVPQPSPDYYQHRLPDRRYEVFGLYRALLREAARFFDPHAREYLRDRIRHRFKVYRDWSYPTRVNAKIKEARKGLRCLEAANHRRDCKASMKILELTYGRRGRRRHELLQPYLHRVEADAATSPLEKTVQLDVEGIPPMSAGLHALLTSQSRRIVLSNDPGLSPIRQRNLQRRHFKHILGEVTAPLPPAIHEEVSEKAQGSLVNMPVLWQKPGRPCRPIDTLPVKAQRRISKRMVRERRRQRRLYRHLLLKVPVLAENDQGGVRVERDAWSGAAGPLPSLSEEDCRGMSEDALQSASDHTVKPKKKKRYHKHQVQ</sequence>
<keyword evidence="4" id="KW-1185">Reference proteome</keyword>
<protein>
    <recommendedName>
        <fullName evidence="2">LYR motif-containing protein Cup1-like N-terminal domain-containing protein</fullName>
    </recommendedName>
</protein>
<dbReference type="CDD" id="cd20273">
    <property type="entry name" value="Complex1_LYR_unchar"/>
    <property type="match status" value="1"/>
</dbReference>
<evidence type="ECO:0000256" key="1">
    <source>
        <dbReference type="SAM" id="MobiDB-lite"/>
    </source>
</evidence>
<dbReference type="Pfam" id="PF20263">
    <property type="entry name" value="LYRM2-like"/>
    <property type="match status" value="1"/>
</dbReference>
<reference evidence="4" key="1">
    <citation type="journal article" date="2018" name="Nat. Microbiol.">
        <title>Leveraging single-cell genomics to expand the fungal tree of life.</title>
        <authorList>
            <person name="Ahrendt S.R."/>
            <person name="Quandt C.A."/>
            <person name="Ciobanu D."/>
            <person name="Clum A."/>
            <person name="Salamov A."/>
            <person name="Andreopoulos B."/>
            <person name="Cheng J.F."/>
            <person name="Woyke T."/>
            <person name="Pelin A."/>
            <person name="Henrissat B."/>
            <person name="Reynolds N.K."/>
            <person name="Benny G.L."/>
            <person name="Smith M.E."/>
            <person name="James T.Y."/>
            <person name="Grigoriev I.V."/>
        </authorList>
    </citation>
    <scope>NUCLEOTIDE SEQUENCE [LARGE SCALE GENOMIC DNA]</scope>
    <source>
        <strain evidence="4">Benny S71-1</strain>
    </source>
</reference>
<dbReference type="OrthoDB" id="198652at2759"/>
<name>A0A4P9YV98_9FUNG</name>
<dbReference type="Proteomes" id="UP000278143">
    <property type="component" value="Unassembled WGS sequence"/>
</dbReference>
<dbReference type="InterPro" id="IPR046896">
    <property type="entry name" value="Cup1-like_N"/>
</dbReference>
<feature type="region of interest" description="Disordered" evidence="1">
    <location>
        <begin position="343"/>
        <end position="387"/>
    </location>
</feature>
<evidence type="ECO:0000259" key="2">
    <source>
        <dbReference type="Pfam" id="PF20263"/>
    </source>
</evidence>
<accession>A0A4P9YV98</accession>